<dbReference type="NCBIfam" id="TIGR00971">
    <property type="entry name" value="3a0106s03"/>
    <property type="match status" value="1"/>
</dbReference>
<protein>
    <submittedName>
        <fullName evidence="7">Sulfate ABC transporter substrate-binding protein</fullName>
    </submittedName>
</protein>
<accession>A0A926VMH7</accession>
<sequence length="392" mass="42683">MSKWQNTPKVGRYSIEQIVIYFVRALQAVRQLWGREVGNRSNFSSVKSFVFLFLIGTSLSIAIASCGGKISDSGGAANATGNKNNVQLTLVSYSVTKAAYDRIIPKFEAQWKKEHNQNVTVNGSYGASGSQATAVINGLEADVVHLSLALDVDKIVKAGLIQPGWETEAPSDGIVTKSVGVIATREGNPKNIKNWADLAKNGINVMTPDPKTSGGARWNFLAIWGFVTRTGGDDNTALDLTTKVYKNAPVLPASARAASDLFFKQGKGDALITYENEMILSEQFGDKLPYTVPDVNISIDNPIAVVDKNVDKHGTREIAEAFVKFLYTPEAQREFAAVGFRPVDPTVAKEVEKKFPQVQTLFTAKDLGGWGNIQNKFFDDGAIFDKIHTKKS</sequence>
<keyword evidence="6" id="KW-0472">Membrane</keyword>
<dbReference type="PANTHER" id="PTHR30368:SF2">
    <property type="entry name" value="SULFATE-BINDING PROTEIN"/>
    <property type="match status" value="1"/>
</dbReference>
<dbReference type="Gene3D" id="3.40.190.10">
    <property type="entry name" value="Periplasmic binding protein-like II"/>
    <property type="match status" value="2"/>
</dbReference>
<dbReference type="RefSeq" id="WP_190475738.1">
    <property type="nucleotide sequence ID" value="NZ_JACJPW010000207.1"/>
</dbReference>
<keyword evidence="6" id="KW-1133">Transmembrane helix</keyword>
<keyword evidence="5" id="KW-0574">Periplasm</keyword>
<name>A0A926VMH7_9CYAN</name>
<evidence type="ECO:0000256" key="6">
    <source>
        <dbReference type="SAM" id="Phobius"/>
    </source>
</evidence>
<dbReference type="EMBL" id="JACJPW010000207">
    <property type="protein sequence ID" value="MBD2186420.1"/>
    <property type="molecule type" value="Genomic_DNA"/>
</dbReference>
<comment type="subcellular location">
    <subcellularLocation>
        <location evidence="1">Periplasm</location>
    </subcellularLocation>
</comment>
<evidence type="ECO:0000256" key="4">
    <source>
        <dbReference type="ARBA" id="ARBA00022729"/>
    </source>
</evidence>
<feature type="transmembrane region" description="Helical" evidence="6">
    <location>
        <begin position="49"/>
        <end position="70"/>
    </location>
</feature>
<evidence type="ECO:0000256" key="3">
    <source>
        <dbReference type="ARBA" id="ARBA00022448"/>
    </source>
</evidence>
<keyword evidence="6" id="KW-0812">Transmembrane</keyword>
<reference evidence="7" key="2">
    <citation type="submission" date="2020-08" db="EMBL/GenBank/DDBJ databases">
        <authorList>
            <person name="Chen M."/>
            <person name="Teng W."/>
            <person name="Zhao L."/>
            <person name="Hu C."/>
            <person name="Zhou Y."/>
            <person name="Han B."/>
            <person name="Song L."/>
            <person name="Shu W."/>
        </authorList>
    </citation>
    <scope>NUCLEOTIDE SEQUENCE</scope>
    <source>
        <strain evidence="7">FACHB-1375</strain>
    </source>
</reference>
<dbReference type="GO" id="GO:0042597">
    <property type="term" value="C:periplasmic space"/>
    <property type="evidence" value="ECO:0007669"/>
    <property type="project" value="UniProtKB-SubCell"/>
</dbReference>
<dbReference type="InterPro" id="IPR005669">
    <property type="entry name" value="Thiosulph/SO4-bd"/>
</dbReference>
<evidence type="ECO:0000256" key="1">
    <source>
        <dbReference type="ARBA" id="ARBA00004418"/>
    </source>
</evidence>
<keyword evidence="4" id="KW-0732">Signal</keyword>
<keyword evidence="8" id="KW-1185">Reference proteome</keyword>
<proteinExistence type="inferred from homology"/>
<dbReference type="AlphaFoldDB" id="A0A926VMH7"/>
<evidence type="ECO:0000256" key="5">
    <source>
        <dbReference type="ARBA" id="ARBA00022764"/>
    </source>
</evidence>
<dbReference type="PANTHER" id="PTHR30368">
    <property type="entry name" value="SULFATE-BINDING PROTEIN"/>
    <property type="match status" value="1"/>
</dbReference>
<comment type="caution">
    <text evidence="7">The sequence shown here is derived from an EMBL/GenBank/DDBJ whole genome shotgun (WGS) entry which is preliminary data.</text>
</comment>
<dbReference type="GO" id="GO:0140104">
    <property type="term" value="F:molecular carrier activity"/>
    <property type="evidence" value="ECO:0007669"/>
    <property type="project" value="InterPro"/>
</dbReference>
<reference evidence="7" key="1">
    <citation type="journal article" date="2015" name="ISME J.">
        <title>Draft Genome Sequence of Streptomyces incarnatus NRRL8089, which Produces the Nucleoside Antibiotic Sinefungin.</title>
        <authorList>
            <person name="Oshima K."/>
            <person name="Hattori M."/>
            <person name="Shimizu H."/>
            <person name="Fukuda K."/>
            <person name="Nemoto M."/>
            <person name="Inagaki K."/>
            <person name="Tamura T."/>
        </authorList>
    </citation>
    <scope>NUCLEOTIDE SEQUENCE</scope>
    <source>
        <strain evidence="7">FACHB-1375</strain>
    </source>
</reference>
<evidence type="ECO:0000313" key="8">
    <source>
        <dbReference type="Proteomes" id="UP000641646"/>
    </source>
</evidence>
<keyword evidence="3" id="KW-0813">Transport</keyword>
<gene>
    <name evidence="7" type="ORF">H6G03_36130</name>
</gene>
<dbReference type="Pfam" id="PF13531">
    <property type="entry name" value="SBP_bac_11"/>
    <property type="match status" value="1"/>
</dbReference>
<dbReference type="CDD" id="cd01005">
    <property type="entry name" value="PBP2_CysP"/>
    <property type="match status" value="1"/>
</dbReference>
<dbReference type="GO" id="GO:1902358">
    <property type="term" value="P:sulfate transmembrane transport"/>
    <property type="evidence" value="ECO:0007669"/>
    <property type="project" value="InterPro"/>
</dbReference>
<dbReference type="Proteomes" id="UP000641646">
    <property type="component" value="Unassembled WGS sequence"/>
</dbReference>
<evidence type="ECO:0000256" key="2">
    <source>
        <dbReference type="ARBA" id="ARBA00006099"/>
    </source>
</evidence>
<comment type="similarity">
    <text evidence="2">Belongs to the prokaryotic sulfate-binding protein family.</text>
</comment>
<organism evidence="7 8">
    <name type="scientific">Aerosakkonema funiforme FACHB-1375</name>
    <dbReference type="NCBI Taxonomy" id="2949571"/>
    <lineage>
        <taxon>Bacteria</taxon>
        <taxon>Bacillati</taxon>
        <taxon>Cyanobacteriota</taxon>
        <taxon>Cyanophyceae</taxon>
        <taxon>Oscillatoriophycideae</taxon>
        <taxon>Aerosakkonematales</taxon>
        <taxon>Aerosakkonemataceae</taxon>
        <taxon>Aerosakkonema</taxon>
    </lineage>
</organism>
<evidence type="ECO:0000313" key="7">
    <source>
        <dbReference type="EMBL" id="MBD2186420.1"/>
    </source>
</evidence>
<dbReference type="SUPFAM" id="SSF53850">
    <property type="entry name" value="Periplasmic binding protein-like II"/>
    <property type="match status" value="1"/>
</dbReference>